<feature type="binding site" evidence="9">
    <location>
        <position position="273"/>
    </location>
    <ligand>
        <name>Fe(2+)</name>
        <dbReference type="ChEBI" id="CHEBI:29033"/>
    </ligand>
</feature>
<dbReference type="PROSITE" id="PS00534">
    <property type="entry name" value="FERROCHELATASE"/>
    <property type="match status" value="1"/>
</dbReference>
<dbReference type="EC" id="4.98.1.1" evidence="9 10"/>
<evidence type="ECO:0000256" key="2">
    <source>
        <dbReference type="ARBA" id="ARBA00022490"/>
    </source>
</evidence>
<keyword evidence="2 9" id="KW-0963">Cytoplasm</keyword>
<dbReference type="EMBL" id="CP022355">
    <property type="protein sequence ID" value="ASK78527.1"/>
    <property type="molecule type" value="Genomic_DNA"/>
</dbReference>
<dbReference type="GO" id="GO:0006783">
    <property type="term" value="P:heme biosynthetic process"/>
    <property type="evidence" value="ECO:0007669"/>
    <property type="project" value="UniProtKB-UniRule"/>
</dbReference>
<dbReference type="FunFam" id="3.40.50.1400:FF:000002">
    <property type="entry name" value="Ferrochelatase"/>
    <property type="match status" value="1"/>
</dbReference>
<reference evidence="11 12" key="1">
    <citation type="journal article" date="2016" name="Int. J. Syst. Evol. Microbiol.">
        <title>Paraphotobacterium marinum gen. nov., sp. nov., a member of the family Vibrionaceae, isolated from surface seawater.</title>
        <authorList>
            <person name="Huang Z."/>
            <person name="Dong C."/>
            <person name="Shao Z."/>
        </authorList>
    </citation>
    <scope>NUCLEOTIDE SEQUENCE [LARGE SCALE GENOMIC DNA]</scope>
    <source>
        <strain evidence="11 12">NSCS20N07D</strain>
    </source>
</reference>
<evidence type="ECO:0000256" key="1">
    <source>
        <dbReference type="ARBA" id="ARBA00007718"/>
    </source>
</evidence>
<comment type="similarity">
    <text evidence="1 9 10">Belongs to the ferrochelatase family.</text>
</comment>
<evidence type="ECO:0000256" key="7">
    <source>
        <dbReference type="ARBA" id="ARBA00023244"/>
    </source>
</evidence>
<dbReference type="Gene3D" id="3.40.50.1400">
    <property type="match status" value="2"/>
</dbReference>
<keyword evidence="12" id="KW-1185">Reference proteome</keyword>
<dbReference type="AlphaFoldDB" id="A0A220VDV7"/>
<name>A0A220VDV7_9GAMM</name>
<evidence type="ECO:0000256" key="6">
    <source>
        <dbReference type="ARBA" id="ARBA00023239"/>
    </source>
</evidence>
<keyword evidence="7 9" id="KW-0627">Porphyrin biosynthesis</keyword>
<dbReference type="UniPathway" id="UPA00252">
    <property type="reaction ID" value="UER00325"/>
</dbReference>
<organism evidence="11 12">
    <name type="scientific">Paraphotobacterium marinum</name>
    <dbReference type="NCBI Taxonomy" id="1755811"/>
    <lineage>
        <taxon>Bacteria</taxon>
        <taxon>Pseudomonadati</taxon>
        <taxon>Pseudomonadota</taxon>
        <taxon>Gammaproteobacteria</taxon>
        <taxon>Vibrionales</taxon>
        <taxon>Vibrionaceae</taxon>
        <taxon>Paraphotobacterium</taxon>
    </lineage>
</organism>
<dbReference type="GO" id="GO:0005737">
    <property type="term" value="C:cytoplasm"/>
    <property type="evidence" value="ECO:0007669"/>
    <property type="project" value="UniProtKB-SubCell"/>
</dbReference>
<evidence type="ECO:0000256" key="10">
    <source>
        <dbReference type="RuleBase" id="RU000607"/>
    </source>
</evidence>
<evidence type="ECO:0000256" key="8">
    <source>
        <dbReference type="ARBA" id="ARBA00024536"/>
    </source>
</evidence>
<evidence type="ECO:0000256" key="3">
    <source>
        <dbReference type="ARBA" id="ARBA00022723"/>
    </source>
</evidence>
<dbReference type="InterPro" id="IPR019772">
    <property type="entry name" value="Ferrochelatase_AS"/>
</dbReference>
<comment type="catalytic activity">
    <reaction evidence="8">
        <text>Fe-coproporphyrin III + 2 H(+) = coproporphyrin III + Fe(2+)</text>
        <dbReference type="Rhea" id="RHEA:49572"/>
        <dbReference type="ChEBI" id="CHEBI:15378"/>
        <dbReference type="ChEBI" id="CHEBI:29033"/>
        <dbReference type="ChEBI" id="CHEBI:68438"/>
        <dbReference type="ChEBI" id="CHEBI:131725"/>
        <dbReference type="EC" id="4.99.1.9"/>
    </reaction>
    <physiologicalReaction direction="right-to-left" evidence="8">
        <dbReference type="Rhea" id="RHEA:49574"/>
    </physiologicalReaction>
</comment>
<dbReference type="SUPFAM" id="SSF53800">
    <property type="entry name" value="Chelatase"/>
    <property type="match status" value="1"/>
</dbReference>
<keyword evidence="6 9" id="KW-0456">Lyase</keyword>
<evidence type="ECO:0000313" key="12">
    <source>
        <dbReference type="Proteomes" id="UP000242175"/>
    </source>
</evidence>
<dbReference type="NCBIfam" id="TIGR00109">
    <property type="entry name" value="hemH"/>
    <property type="match status" value="1"/>
</dbReference>
<keyword evidence="4 9" id="KW-0408">Iron</keyword>
<comment type="pathway">
    <text evidence="9 10">Porphyrin-containing compound metabolism; protoheme biosynthesis; protoheme from protoporphyrin-IX: step 1/1.</text>
</comment>
<dbReference type="GO" id="GO:0046872">
    <property type="term" value="F:metal ion binding"/>
    <property type="evidence" value="ECO:0007669"/>
    <property type="project" value="UniProtKB-KW"/>
</dbReference>
<comment type="catalytic activity">
    <reaction evidence="9 10">
        <text>heme b + 2 H(+) = protoporphyrin IX + Fe(2+)</text>
        <dbReference type="Rhea" id="RHEA:22584"/>
        <dbReference type="ChEBI" id="CHEBI:15378"/>
        <dbReference type="ChEBI" id="CHEBI:29033"/>
        <dbReference type="ChEBI" id="CHEBI:57306"/>
        <dbReference type="ChEBI" id="CHEBI:60344"/>
        <dbReference type="EC" id="4.98.1.1"/>
    </reaction>
</comment>
<dbReference type="InterPro" id="IPR033644">
    <property type="entry name" value="Ferrochelatase_C"/>
</dbReference>
<accession>A0A220VDV7</accession>
<evidence type="ECO:0000256" key="5">
    <source>
        <dbReference type="ARBA" id="ARBA00023133"/>
    </source>
</evidence>
<dbReference type="HAMAP" id="MF_00323">
    <property type="entry name" value="Ferrochelatase"/>
    <property type="match status" value="1"/>
</dbReference>
<dbReference type="Pfam" id="PF00762">
    <property type="entry name" value="Ferrochelatase"/>
    <property type="match status" value="1"/>
</dbReference>
<dbReference type="CDD" id="cd03411">
    <property type="entry name" value="Ferrochelatase_N"/>
    <property type="match status" value="1"/>
</dbReference>
<gene>
    <name evidence="9" type="primary">hemH</name>
    <name evidence="11" type="ORF">CF386_05660</name>
</gene>
<evidence type="ECO:0000256" key="9">
    <source>
        <dbReference type="HAMAP-Rule" id="MF_00323"/>
    </source>
</evidence>
<keyword evidence="5 9" id="KW-0350">Heme biosynthesis</keyword>
<protein>
    <recommendedName>
        <fullName evidence="9 10">Ferrochelatase</fullName>
        <ecNumber evidence="9 10">4.98.1.1</ecNumber>
    </recommendedName>
    <alternativeName>
        <fullName evidence="9">Heme synthase</fullName>
    </alternativeName>
    <alternativeName>
        <fullName evidence="9">Protoheme ferro-lyase</fullName>
    </alternativeName>
</protein>
<dbReference type="PANTHER" id="PTHR11108">
    <property type="entry name" value="FERROCHELATASE"/>
    <property type="match status" value="1"/>
</dbReference>
<comment type="function">
    <text evidence="9 10">Catalyzes the ferrous insertion into protoporphyrin IX.</text>
</comment>
<dbReference type="InterPro" id="IPR033659">
    <property type="entry name" value="Ferrochelatase_N"/>
</dbReference>
<keyword evidence="3 9" id="KW-0479">Metal-binding</keyword>
<dbReference type="Proteomes" id="UP000242175">
    <property type="component" value="Chromosome large"/>
</dbReference>
<sequence length="323" mass="37677">MKKKGLLLVNLGSPESYSKKDIRAFLKQFLSDRRVIEKSPLIWKPILYLVILPFRSRKNIEAYKSIWTEKGSPLKLYSRKQKEKIEDEIDFPVEYSMTYGEPSISNALKELIESKNCENIMVLPMFPQFSATTSAAVFDQIGQYFKNKRFIPQIQFINYYFNHPHYIRVLANSITQHRKKHKKSNLIICSYHGIPKDYSDKGDPYYEQCIENTKLLKEELKLSDKDIITTFQSRLGPQEWLKPYTFDTLKALGKQGIQEIDILSPSFSVDCLETLEEIKEEAEEVFISAGGKKLNYIPCLNDENEHIQFLVSFIKENFHSTSN</sequence>
<dbReference type="PANTHER" id="PTHR11108:SF1">
    <property type="entry name" value="FERROCHELATASE, MITOCHONDRIAL"/>
    <property type="match status" value="1"/>
</dbReference>
<dbReference type="GO" id="GO:0004325">
    <property type="term" value="F:ferrochelatase activity"/>
    <property type="evidence" value="ECO:0007669"/>
    <property type="project" value="UniProtKB-UniRule"/>
</dbReference>
<dbReference type="CDD" id="cd00419">
    <property type="entry name" value="Ferrochelatase_C"/>
    <property type="match status" value="1"/>
</dbReference>
<feature type="binding site" evidence="9">
    <location>
        <position position="192"/>
    </location>
    <ligand>
        <name>Fe(2+)</name>
        <dbReference type="ChEBI" id="CHEBI:29033"/>
    </ligand>
</feature>
<proteinExistence type="inferred from homology"/>
<comment type="subcellular location">
    <subcellularLocation>
        <location evidence="9 10">Cytoplasm</location>
    </subcellularLocation>
</comment>
<dbReference type="RefSeq" id="WP_089073435.1">
    <property type="nucleotide sequence ID" value="NZ_CBCSAM010000001.1"/>
</dbReference>
<dbReference type="InterPro" id="IPR001015">
    <property type="entry name" value="Ferrochelatase"/>
</dbReference>
<dbReference type="OrthoDB" id="9809741at2"/>
<dbReference type="KEGG" id="pmai:CF386_05660"/>
<evidence type="ECO:0000313" key="11">
    <source>
        <dbReference type="EMBL" id="ASK78527.1"/>
    </source>
</evidence>
<evidence type="ECO:0000256" key="4">
    <source>
        <dbReference type="ARBA" id="ARBA00023004"/>
    </source>
</evidence>